<dbReference type="Proteomes" id="UP000324536">
    <property type="component" value="Chromosome"/>
</dbReference>
<evidence type="ECO:0000313" key="2">
    <source>
        <dbReference type="Proteomes" id="UP000324536"/>
    </source>
</evidence>
<name>A0A5C1YLM2_9PROT</name>
<accession>A0A5C1YLM2</accession>
<dbReference type="OrthoDB" id="7218791at2"/>
<dbReference type="AlphaFoldDB" id="A0A5C1YLM2"/>
<dbReference type="KEGG" id="acek:FLP30_05210"/>
<gene>
    <name evidence="1" type="ORF">FLP30_05210</name>
</gene>
<evidence type="ECO:0000313" key="1">
    <source>
        <dbReference type="EMBL" id="QEO17204.1"/>
    </source>
</evidence>
<protein>
    <submittedName>
        <fullName evidence="1">Uncharacterized protein</fullName>
    </submittedName>
</protein>
<keyword evidence="2" id="KW-1185">Reference proteome</keyword>
<dbReference type="RefSeq" id="WP_149278883.1">
    <property type="nucleotide sequence ID" value="NZ_CP043506.1"/>
</dbReference>
<proteinExistence type="predicted"/>
<sequence>MTSQIRCADIVRLRRYDAVCVAARQGAPVLCFFVPDTETTRHRADVSLSMCESAEAGLPPDRRVRCVGRAHGGGGQVVGRMPAPAMQRIHGMLAQEMARQAGEQEHDRGRPARR</sequence>
<organism evidence="1 2">
    <name type="scientific">Acetobacter vaccinii</name>
    <dbReference type="NCBI Taxonomy" id="2592655"/>
    <lineage>
        <taxon>Bacteria</taxon>
        <taxon>Pseudomonadati</taxon>
        <taxon>Pseudomonadota</taxon>
        <taxon>Alphaproteobacteria</taxon>
        <taxon>Acetobacterales</taxon>
        <taxon>Acetobacteraceae</taxon>
        <taxon>Acetobacter</taxon>
    </lineage>
</organism>
<dbReference type="EMBL" id="CP043506">
    <property type="protein sequence ID" value="QEO17204.1"/>
    <property type="molecule type" value="Genomic_DNA"/>
</dbReference>
<reference evidence="1 2" key="1">
    <citation type="submission" date="2019-09" db="EMBL/GenBank/DDBJ databases">
        <title>Genome sequencing of strain KACC 21233.</title>
        <authorList>
            <person name="Heo J."/>
            <person name="Kim S.-J."/>
            <person name="Kim J.-S."/>
            <person name="Hong S.-B."/>
            <person name="Kwon S.-W."/>
        </authorList>
    </citation>
    <scope>NUCLEOTIDE SEQUENCE [LARGE SCALE GENOMIC DNA]</scope>
    <source>
        <strain evidence="1 2">KACC 21233</strain>
    </source>
</reference>